<name>A0A3B0Y8E3_9ZZZZ</name>
<dbReference type="InterPro" id="IPR029278">
    <property type="entry name" value="Imm26"/>
</dbReference>
<sequence length="360" mass="42691">MNFQLTNNDRQYLGLNLVKEHWDLVQLTPEIWLYFDEHTIKKRLSLSENCYQEDDMNEITSDNRALLLPKTKRGKAKKLNYSSLSKRNGIGVYFSFCSNILTIANYTTQITFFSTKVKGNVESLRLYLDTFIAETSNRDMQELKIFKAEKRKRVKYKEGDFFKFKIGRRTYGYGRILMNVTKYRKTDAFKQQKNYGLAQLMGVVLQVKIYHFITDNQITLQRLKKCKAIPSEYIMDNKFFYGEYEIIGHLPLEKEEMDFIISYGRSISGGDRDTVYLQYGLEYKECSFSEFNEYLTDDFAYRNEGTGFGLAIDDETLKKCIEFDSNTPYWNDDYYRSHDLRHPENKAIKIEIFKYFDISE</sequence>
<dbReference type="EMBL" id="UOFL01000024">
    <property type="protein sequence ID" value="VAW71612.1"/>
    <property type="molecule type" value="Genomic_DNA"/>
</dbReference>
<proteinExistence type="predicted"/>
<dbReference type="Pfam" id="PF15428">
    <property type="entry name" value="Imm26"/>
    <property type="match status" value="1"/>
</dbReference>
<evidence type="ECO:0000313" key="1">
    <source>
        <dbReference type="EMBL" id="VAW71612.1"/>
    </source>
</evidence>
<evidence type="ECO:0008006" key="2">
    <source>
        <dbReference type="Google" id="ProtNLM"/>
    </source>
</evidence>
<accession>A0A3B0Y8E3</accession>
<reference evidence="1" key="1">
    <citation type="submission" date="2018-06" db="EMBL/GenBank/DDBJ databases">
        <authorList>
            <person name="Zhirakovskaya E."/>
        </authorList>
    </citation>
    <scope>NUCLEOTIDE SEQUENCE</scope>
</reference>
<organism evidence="1">
    <name type="scientific">hydrothermal vent metagenome</name>
    <dbReference type="NCBI Taxonomy" id="652676"/>
    <lineage>
        <taxon>unclassified sequences</taxon>
        <taxon>metagenomes</taxon>
        <taxon>ecological metagenomes</taxon>
    </lineage>
</organism>
<protein>
    <recommendedName>
        <fullName evidence="2">Immunity protein 26</fullName>
    </recommendedName>
</protein>
<dbReference type="AlphaFoldDB" id="A0A3B0Y8E3"/>
<gene>
    <name evidence="1" type="ORF">MNBD_GAMMA12-81</name>
</gene>